<keyword evidence="1" id="KW-0472">Membrane</keyword>
<evidence type="ECO:0000313" key="2">
    <source>
        <dbReference type="EMBL" id="GBF06783.1"/>
    </source>
</evidence>
<evidence type="ECO:0000313" key="3">
    <source>
        <dbReference type="Proteomes" id="UP000236569"/>
    </source>
</evidence>
<dbReference type="OrthoDB" id="9918079at2"/>
<accession>A0A2I9CXH4</accession>
<keyword evidence="1" id="KW-1133">Transmembrane helix</keyword>
<dbReference type="RefSeq" id="WP_103130123.1">
    <property type="nucleotide sequence ID" value="NZ_BFAG01000010.1"/>
</dbReference>
<keyword evidence="3" id="KW-1185">Reference proteome</keyword>
<evidence type="ECO:0000256" key="1">
    <source>
        <dbReference type="SAM" id="Phobius"/>
    </source>
</evidence>
<name>A0A2I9CXH4_9DEIO</name>
<sequence>MNDEDGHPGTPGGDLARFQRGAQDWLVLLSGGVTLGPLSATALLRAWRHELERGRGHRLMAYAITAHGRTVYLVGPHPGAGPRGLLVEGERVSLCGLDERGQPLALRGLPLSRVNGYLFITGRLSW</sequence>
<protein>
    <submittedName>
        <fullName evidence="2">Uncharacterized protein</fullName>
    </submittedName>
</protein>
<feature type="transmembrane region" description="Helical" evidence="1">
    <location>
        <begin position="25"/>
        <end position="47"/>
    </location>
</feature>
<reference evidence="3" key="1">
    <citation type="submission" date="2018-01" db="EMBL/GenBank/DDBJ databases">
        <title>Draft Genome Sequence of the Radioresistant Bacterium Deinococcus aerius TR0125, Isolated from the Higher Atmosphere above Japan.</title>
        <authorList>
            <person name="Satoh K."/>
            <person name="Arai H."/>
            <person name="Sanzen T."/>
            <person name="Kawaguchi Y."/>
            <person name="Hayashi H."/>
            <person name="Yokobori S."/>
            <person name="Yamagishi A."/>
            <person name="Oono Y."/>
            <person name="Narumi I."/>
        </authorList>
    </citation>
    <scope>NUCLEOTIDE SEQUENCE [LARGE SCALE GENOMIC DNA]</scope>
    <source>
        <strain evidence="3">TR0125</strain>
    </source>
</reference>
<comment type="caution">
    <text evidence="2">The sequence shown here is derived from an EMBL/GenBank/DDBJ whole genome shotgun (WGS) entry which is preliminary data.</text>
</comment>
<dbReference type="Proteomes" id="UP000236569">
    <property type="component" value="Unassembled WGS sequence"/>
</dbReference>
<keyword evidence="1" id="KW-0812">Transmembrane</keyword>
<organism evidence="2 3">
    <name type="scientific">Deinococcus aerius</name>
    <dbReference type="NCBI Taxonomy" id="200253"/>
    <lineage>
        <taxon>Bacteria</taxon>
        <taxon>Thermotogati</taxon>
        <taxon>Deinococcota</taxon>
        <taxon>Deinococci</taxon>
        <taxon>Deinococcales</taxon>
        <taxon>Deinococcaceae</taxon>
        <taxon>Deinococcus</taxon>
    </lineage>
</organism>
<dbReference type="AlphaFoldDB" id="A0A2I9CXH4"/>
<proteinExistence type="predicted"/>
<gene>
    <name evidence="2" type="ORF">DAERI_100146</name>
</gene>
<dbReference type="EMBL" id="BFAG01000010">
    <property type="protein sequence ID" value="GBF06783.1"/>
    <property type="molecule type" value="Genomic_DNA"/>
</dbReference>